<comment type="caution">
    <text evidence="1">The sequence shown here is derived from an EMBL/GenBank/DDBJ whole genome shotgun (WGS) entry which is preliminary data.</text>
</comment>
<reference evidence="1 2" key="2">
    <citation type="journal article" date="2022" name="Mol. Ecol. Resour.">
        <title>The genomes of chicory, endive, great burdock and yacon provide insights into Asteraceae paleo-polyploidization history and plant inulin production.</title>
        <authorList>
            <person name="Fan W."/>
            <person name="Wang S."/>
            <person name="Wang H."/>
            <person name="Wang A."/>
            <person name="Jiang F."/>
            <person name="Liu H."/>
            <person name="Zhao H."/>
            <person name="Xu D."/>
            <person name="Zhang Y."/>
        </authorList>
    </citation>
    <scope>NUCLEOTIDE SEQUENCE [LARGE SCALE GENOMIC DNA]</scope>
    <source>
        <strain evidence="2">cv. Yunnan</strain>
        <tissue evidence="1">Leaves</tissue>
    </source>
</reference>
<evidence type="ECO:0000313" key="1">
    <source>
        <dbReference type="EMBL" id="KAI3695231.1"/>
    </source>
</evidence>
<keyword evidence="2" id="KW-1185">Reference proteome</keyword>
<gene>
    <name evidence="1" type="ORF">L1987_78223</name>
</gene>
<organism evidence="1 2">
    <name type="scientific">Smallanthus sonchifolius</name>
    <dbReference type="NCBI Taxonomy" id="185202"/>
    <lineage>
        <taxon>Eukaryota</taxon>
        <taxon>Viridiplantae</taxon>
        <taxon>Streptophyta</taxon>
        <taxon>Embryophyta</taxon>
        <taxon>Tracheophyta</taxon>
        <taxon>Spermatophyta</taxon>
        <taxon>Magnoliopsida</taxon>
        <taxon>eudicotyledons</taxon>
        <taxon>Gunneridae</taxon>
        <taxon>Pentapetalae</taxon>
        <taxon>asterids</taxon>
        <taxon>campanulids</taxon>
        <taxon>Asterales</taxon>
        <taxon>Asteraceae</taxon>
        <taxon>Asteroideae</taxon>
        <taxon>Heliantheae alliance</taxon>
        <taxon>Millerieae</taxon>
        <taxon>Smallanthus</taxon>
    </lineage>
</organism>
<name>A0ACB8ZD51_9ASTR</name>
<dbReference type="EMBL" id="CM042043">
    <property type="protein sequence ID" value="KAI3695231.1"/>
    <property type="molecule type" value="Genomic_DNA"/>
</dbReference>
<reference evidence="2" key="1">
    <citation type="journal article" date="2022" name="Mol. Ecol. Resour.">
        <title>The genomes of chicory, endive, great burdock and yacon provide insights into Asteraceae palaeo-polyploidization history and plant inulin production.</title>
        <authorList>
            <person name="Fan W."/>
            <person name="Wang S."/>
            <person name="Wang H."/>
            <person name="Wang A."/>
            <person name="Jiang F."/>
            <person name="Liu H."/>
            <person name="Zhao H."/>
            <person name="Xu D."/>
            <person name="Zhang Y."/>
        </authorList>
    </citation>
    <scope>NUCLEOTIDE SEQUENCE [LARGE SCALE GENOMIC DNA]</scope>
    <source>
        <strain evidence="2">cv. Yunnan</strain>
    </source>
</reference>
<accession>A0ACB8ZD51</accession>
<protein>
    <submittedName>
        <fullName evidence="1">Uncharacterized protein</fullName>
    </submittedName>
</protein>
<dbReference type="Proteomes" id="UP001056120">
    <property type="component" value="Linkage Group LG26"/>
</dbReference>
<evidence type="ECO:0000313" key="2">
    <source>
        <dbReference type="Proteomes" id="UP001056120"/>
    </source>
</evidence>
<sequence>MKDPLTICRGYLTRVNCKPYSFPLSSKSSRLPLSYTQQQPSPSPSSSSSSVFFNDYTTRVVKPITLLLNPICYFPLFLFFSAIAALQPFLLSPPGFSSPFTIAIDAHCLIQIKAVYIHQSWRSSGKGQSLHLTNKLK</sequence>
<proteinExistence type="predicted"/>